<dbReference type="GO" id="GO:0003690">
    <property type="term" value="F:double-stranded DNA binding"/>
    <property type="evidence" value="ECO:0000318"/>
    <property type="project" value="GO_Central"/>
</dbReference>
<evidence type="ECO:0007829" key="9">
    <source>
        <dbReference type="PeptideAtlas" id="A0A286ZSP8"/>
    </source>
</evidence>
<dbReference type="InterPro" id="IPR004021">
    <property type="entry name" value="HIN200/IF120x"/>
</dbReference>
<evidence type="ECO:0000256" key="3">
    <source>
        <dbReference type="SAM" id="MobiDB-lite"/>
    </source>
</evidence>
<keyword evidence="2" id="KW-0539">Nucleus</keyword>
<feature type="compositionally biased region" description="Polar residues" evidence="3">
    <location>
        <begin position="212"/>
        <end position="224"/>
    </location>
</feature>
<dbReference type="PROSITE" id="PS50824">
    <property type="entry name" value="DAPIN"/>
    <property type="match status" value="1"/>
</dbReference>
<dbReference type="Gene3D" id="1.10.533.10">
    <property type="entry name" value="Death Domain, Fas"/>
    <property type="match status" value="1"/>
</dbReference>
<dbReference type="EMBL" id="DQIR01097851">
    <property type="protein sequence ID" value="HDA53327.1"/>
    <property type="molecule type" value="Transcribed_RNA"/>
</dbReference>
<feature type="domain" description="Pyrin" evidence="4">
    <location>
        <begin position="1"/>
        <end position="88"/>
    </location>
</feature>
<proteinExistence type="evidence at protein level"/>
<dbReference type="SUPFAM" id="SSF159141">
    <property type="entry name" value="HIN-2000 domain-like"/>
    <property type="match status" value="2"/>
</dbReference>
<dbReference type="SMART" id="SM01289">
    <property type="entry name" value="PYRIN"/>
    <property type="match status" value="1"/>
</dbReference>
<evidence type="ECO:0000313" key="6">
    <source>
        <dbReference type="EMBL" id="HDA53327.1"/>
    </source>
</evidence>
<dbReference type="GO" id="GO:0005654">
    <property type="term" value="C:nucleoplasm"/>
    <property type="evidence" value="ECO:0000318"/>
    <property type="project" value="GO_Central"/>
</dbReference>
<dbReference type="FunFam" id="2.40.50.140:FF:000101">
    <property type="entry name" value="Myeloid cell nuclear differentiation antigen"/>
    <property type="match status" value="1"/>
</dbReference>
<dbReference type="GO" id="GO:0035458">
    <property type="term" value="P:cellular response to interferon-beta"/>
    <property type="evidence" value="ECO:0000318"/>
    <property type="project" value="GO_Central"/>
</dbReference>
<evidence type="ECO:0000256" key="1">
    <source>
        <dbReference type="ARBA" id="ARBA00004123"/>
    </source>
</evidence>
<accession>A0A286ZSP8</accession>
<reference evidence="7" key="3">
    <citation type="journal article" date="2020" name="Gigascience">
        <title>An improved pig reference genome sequence to enable pig genetics and genomics research.</title>
        <authorList>
            <person name="Warr A."/>
            <person name="Affara N."/>
            <person name="Aken B."/>
            <person name="Beiki H."/>
            <person name="Bickhart D.M."/>
            <person name="Billis K."/>
            <person name="Chow W."/>
            <person name="Eory L."/>
            <person name="Finlayson H.A."/>
            <person name="Flicek P."/>
            <person name="Giron C.G."/>
            <person name="Griffin D.K."/>
            <person name="Hall R."/>
            <person name="Hannum G."/>
            <person name="Hourlier T."/>
            <person name="Howe K."/>
            <person name="Hume D.A."/>
            <person name="Izuogu O."/>
            <person name="Kim K."/>
            <person name="Koren S."/>
            <person name="Liu H."/>
            <person name="Manchanda N."/>
            <person name="Martin F.J."/>
            <person name="Nonneman D.J."/>
            <person name="O'Connor R.E."/>
            <person name="Phillippy A.M."/>
            <person name="Rohrer G.A."/>
            <person name="Rosen B.D."/>
            <person name="Rund L.A."/>
            <person name="Sargent C.A."/>
            <person name="Schook L.B."/>
            <person name="Schroeder S.G."/>
            <person name="Schwartz A.S."/>
            <person name="Skinner B.M."/>
            <person name="Talbot R."/>
            <person name="Tseng E."/>
            <person name="Tuggle C.K."/>
            <person name="Watson M."/>
            <person name="Smith T.P.L."/>
            <person name="Archibald A.L."/>
        </authorList>
    </citation>
    <scope>NUCLEOTIDE SEQUENCE [LARGE SCALE GENOMIC DNA]</scope>
    <source>
        <strain evidence="7">Duroc</strain>
    </source>
</reference>
<feature type="region of interest" description="Disordered" evidence="3">
    <location>
        <begin position="96"/>
        <end position="224"/>
    </location>
</feature>
<dbReference type="Gene3D" id="2.40.50.140">
    <property type="entry name" value="Nucleic acid-binding proteins"/>
    <property type="match status" value="2"/>
</dbReference>
<comment type="subcellular location">
    <subcellularLocation>
        <location evidence="1">Nucleus</location>
    </subcellularLocation>
</comment>
<dbReference type="GeneTree" id="ENSGT00390000013296"/>
<dbReference type="Proteomes" id="UP000008227">
    <property type="component" value="Chromosome 4"/>
</dbReference>
<dbReference type="PANTHER" id="PTHR12200:SF24">
    <property type="entry name" value="INTERFERON ACTIVATED GENE 207-RELATED"/>
    <property type="match status" value="1"/>
</dbReference>
<dbReference type="GO" id="GO:0005829">
    <property type="term" value="C:cytosol"/>
    <property type="evidence" value="ECO:0000318"/>
    <property type="project" value="GO_Central"/>
</dbReference>
<dbReference type="ExpressionAtlas" id="A0A286ZSP8">
    <property type="expression patterns" value="baseline and differential"/>
</dbReference>
<dbReference type="InterPro" id="IPR004020">
    <property type="entry name" value="DAPIN"/>
</dbReference>
<dbReference type="PANTHER" id="PTHR12200">
    <property type="entry name" value="INTERFERON-INDUCIBLE PROTEIN AIM2 FAMILY MEMBER"/>
    <property type="match status" value="1"/>
</dbReference>
<dbReference type="AlphaFoldDB" id="A0A286ZSP8"/>
<reference evidence="6" key="2">
    <citation type="journal article" date="2019" name="PeerJ">
        <title>Genes of the pig, Sus scrofa, reconstructed with EvidentialGene.</title>
        <authorList>
            <person name="Gilbert D.G."/>
        </authorList>
    </citation>
    <scope>NUCLEOTIDE SEQUENCE</scope>
</reference>
<feature type="compositionally biased region" description="Polar residues" evidence="3">
    <location>
        <begin position="108"/>
        <end position="125"/>
    </location>
</feature>
<dbReference type="STRING" id="9823.ENSSSCP00000034497"/>
<dbReference type="SMR" id="A0A286ZSP8"/>
<dbReference type="Ensembl" id="ENSSSCT00000060601.3">
    <property type="protein sequence ID" value="ENSSSCP00000034497.1"/>
    <property type="gene ID" value="ENSSSCG00000006418.5"/>
</dbReference>
<feature type="domain" description="HIN-200" evidence="5">
    <location>
        <begin position="345"/>
        <end position="544"/>
    </location>
</feature>
<dbReference type="EMBL" id="DQIR01198939">
    <property type="protein sequence ID" value="HDB54416.1"/>
    <property type="molecule type" value="Transcribed_RNA"/>
</dbReference>
<dbReference type="GO" id="GO:0002218">
    <property type="term" value="P:activation of innate immune response"/>
    <property type="evidence" value="ECO:0000318"/>
    <property type="project" value="GO_Central"/>
</dbReference>
<dbReference type="GlyGen" id="A0A286ZSP8">
    <property type="glycosylation" value="2 sites"/>
</dbReference>
<reference evidence="8" key="1">
    <citation type="submission" date="2009-11" db="EMBL/GenBank/DDBJ databases">
        <authorList>
            <consortium name="Porcine genome sequencing project"/>
        </authorList>
    </citation>
    <scope>NUCLEOTIDE SEQUENCE [LARGE SCALE GENOMIC DNA]</scope>
    <source>
        <strain evidence="8">Duroc</strain>
    </source>
</reference>
<sequence>MGNEFKRIVLLKGFQHMDDYHFKMIKSLLAHDLRLTRKMQEEYDRIKIADLMEERFRGAACVDKLIELVKGIDDIKHLVKPLQKEKLKVLRRLNAKETASAKKRKQNESSTDESTSATNEASGSESTKNTPMKKNKTTETNESKRRKLTQEESQLPGTSRQLLESATSTQSTESLFQTLQTPAPTPSRISSTKEKKDTTTKANDFKKKVSHKQSQLPGTSAASACPTQSSYQMMQMCLPAPSTSSSVKEEEKKCMFLLKKEGTTTKTVDSSRMKRPPVQSQHPQLSTYSMYSTEACLQMPQMLSPTPASSPLAKISSLPSNSKCSPDTQKWCRPLGRQEKPRLKVVPKEASKEDGFHSGPKEVMVLKAMQPFTYDVRDGERKMFHATVATENQFFQVKVFHVALKEKFIPKKIIAISDYYGRNGFLELYSASSVSEVNTDRKMEISKSLIQKANATPKISDLYLQTLGTFVSGVYLVHKKLVCNECLYYEIQDKTGVMEVLVYGRLTSVYCEEGDKLRLTCFELALSGEKRQLRSVIHSFIKVIKARPASGVPVAAQWLTNPTRNHEVAGSVPALAQWVNDPTLP</sequence>
<dbReference type="InterPro" id="IPR012340">
    <property type="entry name" value="NA-bd_OB-fold"/>
</dbReference>
<dbReference type="InterPro" id="IPR011029">
    <property type="entry name" value="DEATH-like_dom_sf"/>
</dbReference>
<evidence type="ECO:0000256" key="2">
    <source>
        <dbReference type="ARBA" id="ARBA00023242"/>
    </source>
</evidence>
<feature type="region of interest" description="Disordered" evidence="3">
    <location>
        <begin position="265"/>
        <end position="285"/>
    </location>
</feature>
<feature type="compositionally biased region" description="Polar residues" evidence="3">
    <location>
        <begin position="317"/>
        <end position="328"/>
    </location>
</feature>
<feature type="compositionally biased region" description="Polar residues" evidence="3">
    <location>
        <begin position="151"/>
        <end position="190"/>
    </location>
</feature>
<dbReference type="PROSITE" id="PS50834">
    <property type="entry name" value="HIN_200"/>
    <property type="match status" value="1"/>
</dbReference>
<dbReference type="FunFam" id="1.10.533.10:FF:000011">
    <property type="entry name" value="Myeloid cell nuclear differentiation antigen"/>
    <property type="match status" value="1"/>
</dbReference>
<protein>
    <submittedName>
        <fullName evidence="6">Gamma-interferon-inducible protein 16 isoform 1</fullName>
    </submittedName>
</protein>
<evidence type="ECO:0000313" key="8">
    <source>
        <dbReference type="Proteomes" id="UP000008227"/>
    </source>
</evidence>
<feature type="region of interest" description="Disordered" evidence="3">
    <location>
        <begin position="307"/>
        <end position="333"/>
    </location>
</feature>
<dbReference type="CDD" id="cd08305">
    <property type="entry name" value="Pyrin"/>
    <property type="match status" value="1"/>
</dbReference>
<organism evidence="7 8">
    <name type="scientific">Sus scrofa</name>
    <name type="common">Pig</name>
    <dbReference type="NCBI Taxonomy" id="9823"/>
    <lineage>
        <taxon>Eukaryota</taxon>
        <taxon>Metazoa</taxon>
        <taxon>Chordata</taxon>
        <taxon>Craniata</taxon>
        <taxon>Vertebrata</taxon>
        <taxon>Euteleostomi</taxon>
        <taxon>Mammalia</taxon>
        <taxon>Eutheria</taxon>
        <taxon>Laurasiatheria</taxon>
        <taxon>Artiodactyla</taxon>
        <taxon>Suina</taxon>
        <taxon>Suidae</taxon>
        <taxon>Sus</taxon>
    </lineage>
</organism>
<dbReference type="Pfam" id="PF02758">
    <property type="entry name" value="PYRIN"/>
    <property type="match status" value="1"/>
</dbReference>
<evidence type="ECO:0000259" key="5">
    <source>
        <dbReference type="PROSITE" id="PS50834"/>
    </source>
</evidence>
<reference evidence="7" key="4">
    <citation type="submission" date="2025-05" db="UniProtKB">
        <authorList>
            <consortium name="Ensembl"/>
        </authorList>
    </citation>
    <scope>IDENTIFICATION</scope>
</reference>
<feature type="compositionally biased region" description="Basic and acidic residues" evidence="3">
    <location>
        <begin position="191"/>
        <end position="207"/>
    </location>
</feature>
<evidence type="ECO:0000259" key="4">
    <source>
        <dbReference type="PROSITE" id="PS50824"/>
    </source>
</evidence>
<dbReference type="FunFam" id="2.40.50.140:FF:000105">
    <property type="entry name" value="Myeloid cell nuclear differentiation antigen"/>
    <property type="match status" value="1"/>
</dbReference>
<keyword evidence="9" id="KW-1267">Proteomics identification</keyword>
<dbReference type="Pfam" id="PF02760">
    <property type="entry name" value="HIN"/>
    <property type="match status" value="1"/>
</dbReference>
<evidence type="ECO:0000313" key="7">
    <source>
        <dbReference type="Ensembl" id="ENSSSCP00000034497.1"/>
    </source>
</evidence>
<name>A0A286ZSP8_PIG</name>
<dbReference type="Bgee" id="ENSSSCG00000006418">
    <property type="expression patterns" value="Expressed in blood and 43 other cell types or tissues"/>
</dbReference>
<dbReference type="InterPro" id="IPR040205">
    <property type="entry name" value="HIN-200"/>
</dbReference>
<keyword evidence="8" id="KW-1185">Reference proteome</keyword>